<proteinExistence type="predicted"/>
<dbReference type="EMBL" id="CASHTH010004359">
    <property type="protein sequence ID" value="CAI8056479.1"/>
    <property type="molecule type" value="Genomic_DNA"/>
</dbReference>
<dbReference type="Pfam" id="PF10544">
    <property type="entry name" value="T5orf172"/>
    <property type="match status" value="1"/>
</dbReference>
<reference evidence="2" key="1">
    <citation type="submission" date="2023-03" db="EMBL/GenBank/DDBJ databases">
        <authorList>
            <person name="Steffen K."/>
            <person name="Cardenas P."/>
        </authorList>
    </citation>
    <scope>NUCLEOTIDE SEQUENCE</scope>
</reference>
<protein>
    <recommendedName>
        <fullName evidence="1">Bacteriophage T5 Orf172 DNA-binding domain-containing protein</fullName>
    </recommendedName>
</protein>
<evidence type="ECO:0000313" key="3">
    <source>
        <dbReference type="Proteomes" id="UP001174909"/>
    </source>
</evidence>
<feature type="domain" description="Bacteriophage T5 Orf172 DNA-binding" evidence="1">
    <location>
        <begin position="18"/>
        <end position="106"/>
    </location>
</feature>
<dbReference type="Proteomes" id="UP001174909">
    <property type="component" value="Unassembled WGS sequence"/>
</dbReference>
<evidence type="ECO:0000313" key="2">
    <source>
        <dbReference type="EMBL" id="CAI8056479.1"/>
    </source>
</evidence>
<accession>A0AA35TZ82</accession>
<dbReference type="AlphaFoldDB" id="A0AA35TZ82"/>
<keyword evidence="3" id="KW-1185">Reference proteome</keyword>
<comment type="caution">
    <text evidence="2">The sequence shown here is derived from an EMBL/GenBank/DDBJ whole genome shotgun (WGS) entry which is preliminary data.</text>
</comment>
<gene>
    <name evidence="2" type="ORF">GBAR_LOCUS30778</name>
</gene>
<sequence length="123" mass="13841">MAAGDGLSKRFSAMSLNGYVYLVVEENDPKGPLNYKVGLSENPHVRVGKLQTGNPRKLRLFLECKVDNMSAAERSAKQALVHYKCRLGGGTEWYTAGPEEEEDLIKTFEKAVHRYKPVKKQQK</sequence>
<evidence type="ECO:0000259" key="1">
    <source>
        <dbReference type="Pfam" id="PF10544"/>
    </source>
</evidence>
<name>A0AA35TZ82_GEOBA</name>
<dbReference type="InterPro" id="IPR018306">
    <property type="entry name" value="Phage_T5_Orf172_DNA-bd"/>
</dbReference>
<organism evidence="2 3">
    <name type="scientific">Geodia barretti</name>
    <name type="common">Barrett's horny sponge</name>
    <dbReference type="NCBI Taxonomy" id="519541"/>
    <lineage>
        <taxon>Eukaryota</taxon>
        <taxon>Metazoa</taxon>
        <taxon>Porifera</taxon>
        <taxon>Demospongiae</taxon>
        <taxon>Heteroscleromorpha</taxon>
        <taxon>Tetractinellida</taxon>
        <taxon>Astrophorina</taxon>
        <taxon>Geodiidae</taxon>
        <taxon>Geodia</taxon>
    </lineage>
</organism>